<protein>
    <submittedName>
        <fullName evidence="2">Putative blastopia polyprotein</fullName>
    </submittedName>
</protein>
<gene>
    <name evidence="2" type="ORF">TNCT_140371</name>
</gene>
<reference evidence="2" key="1">
    <citation type="submission" date="2020-07" db="EMBL/GenBank/DDBJ databases">
        <title>Multicomponent nature underlies the extraordinary mechanical properties of spider dragline silk.</title>
        <authorList>
            <person name="Kono N."/>
            <person name="Nakamura H."/>
            <person name="Mori M."/>
            <person name="Yoshida Y."/>
            <person name="Ohtoshi R."/>
            <person name="Malay A.D."/>
            <person name="Moran D.A.P."/>
            <person name="Tomita M."/>
            <person name="Numata K."/>
            <person name="Arakawa K."/>
        </authorList>
    </citation>
    <scope>NUCLEOTIDE SEQUENCE</scope>
</reference>
<accession>A0A8X6F9I0</accession>
<evidence type="ECO:0000256" key="1">
    <source>
        <dbReference type="SAM" id="Coils"/>
    </source>
</evidence>
<organism evidence="2 3">
    <name type="scientific">Trichonephila clavata</name>
    <name type="common">Joro spider</name>
    <name type="synonym">Nephila clavata</name>
    <dbReference type="NCBI Taxonomy" id="2740835"/>
    <lineage>
        <taxon>Eukaryota</taxon>
        <taxon>Metazoa</taxon>
        <taxon>Ecdysozoa</taxon>
        <taxon>Arthropoda</taxon>
        <taxon>Chelicerata</taxon>
        <taxon>Arachnida</taxon>
        <taxon>Araneae</taxon>
        <taxon>Araneomorphae</taxon>
        <taxon>Entelegynae</taxon>
        <taxon>Araneoidea</taxon>
        <taxon>Nephilidae</taxon>
        <taxon>Trichonephila</taxon>
    </lineage>
</organism>
<proteinExistence type="predicted"/>
<keyword evidence="3" id="KW-1185">Reference proteome</keyword>
<dbReference type="Proteomes" id="UP000887116">
    <property type="component" value="Unassembled WGS sequence"/>
</dbReference>
<dbReference type="EMBL" id="BMAO01011483">
    <property type="protein sequence ID" value="GFQ74047.1"/>
    <property type="molecule type" value="Genomic_DNA"/>
</dbReference>
<sequence>MHVRNTSTLSLEKTELLDKLRKLEESDLEKADKLAKLEEKYEALQEKFKIIEKRHVEKEIECASLKEKLLIVSPRTESNDYPKTSMKTKNDARKIRLLNDENTARLMQERDEMRQDEKFNIQHFQTISKAQFHKRRKKPHICKKDELVTIKTTHLGTGFKLRPMFYGPPYRIKTFKPHDKYEEKVGQHEGPFLTSTAVDVMKKWSTDEA</sequence>
<feature type="coiled-coil region" evidence="1">
    <location>
        <begin position="20"/>
        <end position="61"/>
    </location>
</feature>
<name>A0A8X6F9I0_TRICU</name>
<evidence type="ECO:0000313" key="2">
    <source>
        <dbReference type="EMBL" id="GFQ74047.1"/>
    </source>
</evidence>
<evidence type="ECO:0000313" key="3">
    <source>
        <dbReference type="Proteomes" id="UP000887116"/>
    </source>
</evidence>
<comment type="caution">
    <text evidence="2">The sequence shown here is derived from an EMBL/GenBank/DDBJ whole genome shotgun (WGS) entry which is preliminary data.</text>
</comment>
<keyword evidence="1" id="KW-0175">Coiled coil</keyword>
<dbReference type="OrthoDB" id="8014450at2759"/>
<dbReference type="AlphaFoldDB" id="A0A8X6F9I0"/>